<dbReference type="EMBL" id="FNKH01000002">
    <property type="protein sequence ID" value="SDQ72436.1"/>
    <property type="molecule type" value="Genomic_DNA"/>
</dbReference>
<evidence type="ECO:0000313" key="1">
    <source>
        <dbReference type="EMBL" id="SDQ72436.1"/>
    </source>
</evidence>
<proteinExistence type="predicted"/>
<keyword evidence="2" id="KW-1185">Reference proteome</keyword>
<organism evidence="1 2">
    <name type="scientific">Crystallibacter crystallopoietes</name>
    <dbReference type="NCBI Taxonomy" id="37928"/>
    <lineage>
        <taxon>Bacteria</taxon>
        <taxon>Bacillati</taxon>
        <taxon>Actinomycetota</taxon>
        <taxon>Actinomycetes</taxon>
        <taxon>Micrococcales</taxon>
        <taxon>Micrococcaceae</taxon>
        <taxon>Crystallibacter</taxon>
    </lineage>
</organism>
<evidence type="ECO:0000313" key="2">
    <source>
        <dbReference type="Proteomes" id="UP000181917"/>
    </source>
</evidence>
<dbReference type="Proteomes" id="UP000181917">
    <property type="component" value="Unassembled WGS sequence"/>
</dbReference>
<protein>
    <submittedName>
        <fullName evidence="1">Uncharacterized protein</fullName>
    </submittedName>
</protein>
<reference evidence="1 2" key="1">
    <citation type="submission" date="2016-10" db="EMBL/GenBank/DDBJ databases">
        <authorList>
            <person name="de Groot N.N."/>
        </authorList>
    </citation>
    <scope>NUCLEOTIDE SEQUENCE [LARGE SCALE GENOMIC DNA]</scope>
    <source>
        <strain evidence="1 2">DSM 20117</strain>
    </source>
</reference>
<dbReference type="AlphaFoldDB" id="A0A1H1D9C3"/>
<accession>A0A1H1D9C3</accession>
<sequence>MLVTAIITVVSKKVAPGAQGFLQIPSKESTIQRDAPLQERHGKPQLIA</sequence>
<gene>
    <name evidence="1" type="ORF">SAMN04489742_2300</name>
</gene>
<name>A0A1H1D9C3_9MICC</name>